<keyword evidence="1" id="KW-0812">Transmembrane</keyword>
<gene>
    <name evidence="2" type="ORF">H8E23_16600</name>
</gene>
<sequence length="202" mass="23107">MPQKNIAALMRENKTLIIIIAVVLFLLELEIFALAAMKSGRKSWLQIANAQGNIIHETDGGNLSQFNKYYFEKTFGPLDQYQFRLITKEIQFPFRAWFSAAVGIPVGVILLFGFAVRAFQALFYGEAHEQETKDLSKTGNEYRFEKIIAAISRFNIFTIGFLVLLGVFCWWVIPNLIIYAGQLGIETLTRYKWFFLSAGSLR</sequence>
<keyword evidence="1" id="KW-1133">Transmembrane helix</keyword>
<keyword evidence="1" id="KW-0472">Membrane</keyword>
<evidence type="ECO:0000256" key="1">
    <source>
        <dbReference type="SAM" id="Phobius"/>
    </source>
</evidence>
<feature type="transmembrane region" description="Helical" evidence="1">
    <location>
        <begin position="147"/>
        <end position="173"/>
    </location>
</feature>
<proteinExistence type="predicted"/>
<comment type="caution">
    <text evidence="2">The sequence shown here is derived from an EMBL/GenBank/DDBJ whole genome shotgun (WGS) entry which is preliminary data.</text>
</comment>
<reference evidence="2 3" key="1">
    <citation type="submission" date="2020-08" db="EMBL/GenBank/DDBJ databases">
        <title>Bridging the membrane lipid divide: bacteria of the FCB group superphylum have the potential to synthesize archaeal ether lipids.</title>
        <authorList>
            <person name="Villanueva L."/>
            <person name="Von Meijenfeldt F.A.B."/>
            <person name="Westbye A.B."/>
            <person name="Yadav S."/>
            <person name="Hopmans E.C."/>
            <person name="Dutilh B.E."/>
            <person name="Sinninghe Damste J.S."/>
        </authorList>
    </citation>
    <scope>NUCLEOTIDE SEQUENCE [LARGE SCALE GENOMIC DNA]</scope>
    <source>
        <strain evidence="2">NIOZ-UU30</strain>
    </source>
</reference>
<organism evidence="2 3">
    <name type="scientific">Candidatus Desulfatibia profunda</name>
    <dbReference type="NCBI Taxonomy" id="2841695"/>
    <lineage>
        <taxon>Bacteria</taxon>
        <taxon>Pseudomonadati</taxon>
        <taxon>Thermodesulfobacteriota</taxon>
        <taxon>Desulfobacteria</taxon>
        <taxon>Desulfobacterales</taxon>
        <taxon>Desulfobacterales incertae sedis</taxon>
        <taxon>Candidatus Desulfatibia</taxon>
    </lineage>
</organism>
<dbReference type="Proteomes" id="UP000603434">
    <property type="component" value="Unassembled WGS sequence"/>
</dbReference>
<feature type="transmembrane region" description="Helical" evidence="1">
    <location>
        <begin position="94"/>
        <end position="116"/>
    </location>
</feature>
<evidence type="ECO:0000313" key="3">
    <source>
        <dbReference type="Proteomes" id="UP000603434"/>
    </source>
</evidence>
<evidence type="ECO:0000313" key="2">
    <source>
        <dbReference type="EMBL" id="MBC8363006.1"/>
    </source>
</evidence>
<dbReference type="AlphaFoldDB" id="A0A8J6TNZ0"/>
<accession>A0A8J6TNZ0</accession>
<name>A0A8J6TNZ0_9BACT</name>
<protein>
    <submittedName>
        <fullName evidence="2">Uncharacterized protein</fullName>
    </submittedName>
</protein>
<feature type="transmembrane region" description="Helical" evidence="1">
    <location>
        <begin position="16"/>
        <end position="37"/>
    </location>
</feature>
<dbReference type="EMBL" id="JACNJH010000244">
    <property type="protein sequence ID" value="MBC8363006.1"/>
    <property type="molecule type" value="Genomic_DNA"/>
</dbReference>